<dbReference type="PANTHER" id="PTHR30572:SF18">
    <property type="entry name" value="ABC-TYPE MACROLIDE FAMILY EXPORT SYSTEM PERMEASE COMPONENT 2"/>
    <property type="match status" value="1"/>
</dbReference>
<evidence type="ECO:0000313" key="9">
    <source>
        <dbReference type="EMBL" id="NEN24283.1"/>
    </source>
</evidence>
<keyword evidence="4 6" id="KW-1133">Transmembrane helix</keyword>
<evidence type="ECO:0000256" key="6">
    <source>
        <dbReference type="SAM" id="Phobius"/>
    </source>
</evidence>
<evidence type="ECO:0000256" key="5">
    <source>
        <dbReference type="ARBA" id="ARBA00023136"/>
    </source>
</evidence>
<keyword evidence="5 6" id="KW-0472">Membrane</keyword>
<dbReference type="Pfam" id="PF12704">
    <property type="entry name" value="MacB_PCD"/>
    <property type="match status" value="2"/>
</dbReference>
<comment type="caution">
    <text evidence="9">The sequence shown here is derived from an EMBL/GenBank/DDBJ whole genome shotgun (WGS) entry which is preliminary data.</text>
</comment>
<keyword evidence="2" id="KW-1003">Cell membrane</keyword>
<feature type="transmembrane region" description="Helical" evidence="6">
    <location>
        <begin position="696"/>
        <end position="717"/>
    </location>
</feature>
<feature type="domain" description="MacB-like periplasmic core" evidence="8">
    <location>
        <begin position="448"/>
        <end position="630"/>
    </location>
</feature>
<sequence length="816" mass="92151">MLKNYFKIAFRNLWKNKLFSLINIISLAIGLSASFVIGLMVYYDFTFDNFHEDGDRMFRITSIFNDPEGGAFNSGISIPLVDVVREEFSGIETSLFFYKYSPVNVTQEKQEVKFKLPQLVIFTDQNYFDFFEYKWLAGSQNNVLSNPYEVILTKSRAEHYFPNLTPSQAIGKTLIYNDSIPVKITGVVADFIARTDIVFQEFVSLKTAAKTDVADRVFNSNWHGTDGNAQLWIKLKPLTSLASVQEQLEKTARAHETKQSIKTGETREFFTQPITDLHFNERYNIYDETRSVADKDVLVMLSLVALFLLILGCANFINLNTAQATQRAKEIGIRKTLGSSKKQLIVQFLVETFLLTVIAGIVSVILSVWLINIFDDFIAEGVNISLLTDPYLLSFVGILLLSVALLAGFYPGIILSKFHPAKVLKGQNLTARGKNGLRKFLIVFQFTIAYIFIIATFLVTKQIDFLVQKDMGFKTESIVYVETPWHDKKVDSRELLLQKLRNIPQIEKVSMGGQPPASFGFSMTSFDYTNGENETTANVLLLFGDSTYLELYDIPLLAGRMRRNDTIREAIINAITVQKLGFANNEEALNKTVLSGGTPYVITGVMADFNQGSLKGAIDPMAFVGDLYRKVWKTQFTVIHISLPMENTINLSSTLAQVEEDFKEVYPDSDFNLQFMDETVLKFYNKERSMSKLLKWAMGLSVLISCLGLLGLVIYTTERRVKEIGIRKIMGASIVQINTLLCKDFVLLIVIAFAIATPIAYWALDIWLKDFANRTTLNWWVFAVCGIAMIGLALVIMSIKTIKTAMENPVKSLRTE</sequence>
<proteinExistence type="predicted"/>
<dbReference type="InterPro" id="IPR025857">
    <property type="entry name" value="MacB_PCD"/>
</dbReference>
<feature type="domain" description="MacB-like periplasmic core" evidence="8">
    <location>
        <begin position="20"/>
        <end position="250"/>
    </location>
</feature>
<evidence type="ECO:0000256" key="1">
    <source>
        <dbReference type="ARBA" id="ARBA00004651"/>
    </source>
</evidence>
<protein>
    <submittedName>
        <fullName evidence="9">FtsX-like permease family protein</fullName>
    </submittedName>
</protein>
<dbReference type="InterPro" id="IPR003838">
    <property type="entry name" value="ABC3_permease_C"/>
</dbReference>
<dbReference type="Pfam" id="PF02687">
    <property type="entry name" value="FtsX"/>
    <property type="match status" value="2"/>
</dbReference>
<feature type="transmembrane region" description="Helical" evidence="6">
    <location>
        <begin position="436"/>
        <end position="459"/>
    </location>
</feature>
<feature type="domain" description="ABC3 transporter permease C-terminal" evidence="7">
    <location>
        <begin position="698"/>
        <end position="805"/>
    </location>
</feature>
<evidence type="ECO:0000259" key="8">
    <source>
        <dbReference type="Pfam" id="PF12704"/>
    </source>
</evidence>
<reference evidence="9 10" key="1">
    <citation type="submission" date="2020-02" db="EMBL/GenBank/DDBJ databases">
        <title>Out from the shadows clarifying the taxonomy of the family Cryomorphaceae and related taxa by utilizing the GTDB taxonomic framework.</title>
        <authorList>
            <person name="Bowman J.P."/>
        </authorList>
    </citation>
    <scope>NUCLEOTIDE SEQUENCE [LARGE SCALE GENOMIC DNA]</scope>
    <source>
        <strain evidence="9 10">QSSC 1-22</strain>
    </source>
</reference>
<evidence type="ECO:0000256" key="4">
    <source>
        <dbReference type="ARBA" id="ARBA00022989"/>
    </source>
</evidence>
<feature type="transmembrane region" description="Helical" evidence="6">
    <location>
        <begin position="344"/>
        <end position="371"/>
    </location>
</feature>
<dbReference type="AlphaFoldDB" id="A0A7K3WRI2"/>
<dbReference type="EMBL" id="JAAGVY010000023">
    <property type="protein sequence ID" value="NEN24283.1"/>
    <property type="molecule type" value="Genomic_DNA"/>
</dbReference>
<evidence type="ECO:0000256" key="2">
    <source>
        <dbReference type="ARBA" id="ARBA00022475"/>
    </source>
</evidence>
<organism evidence="9 10">
    <name type="scientific">Cryomorpha ignava</name>
    <dbReference type="NCBI Taxonomy" id="101383"/>
    <lineage>
        <taxon>Bacteria</taxon>
        <taxon>Pseudomonadati</taxon>
        <taxon>Bacteroidota</taxon>
        <taxon>Flavobacteriia</taxon>
        <taxon>Flavobacteriales</taxon>
        <taxon>Cryomorphaceae</taxon>
        <taxon>Cryomorpha</taxon>
    </lineage>
</organism>
<feature type="transmembrane region" description="Helical" evidence="6">
    <location>
        <begin position="391"/>
        <end position="415"/>
    </location>
</feature>
<dbReference type="RefSeq" id="WP_163285677.1">
    <property type="nucleotide sequence ID" value="NZ_JAAGVY010000023.1"/>
</dbReference>
<feature type="transmembrane region" description="Helical" evidence="6">
    <location>
        <begin position="21"/>
        <end position="43"/>
    </location>
</feature>
<feature type="transmembrane region" description="Helical" evidence="6">
    <location>
        <begin position="779"/>
        <end position="799"/>
    </location>
</feature>
<evidence type="ECO:0000256" key="3">
    <source>
        <dbReference type="ARBA" id="ARBA00022692"/>
    </source>
</evidence>
<feature type="domain" description="ABC3 transporter permease C-terminal" evidence="7">
    <location>
        <begin position="303"/>
        <end position="420"/>
    </location>
</feature>
<dbReference type="InterPro" id="IPR050250">
    <property type="entry name" value="Macrolide_Exporter_MacB"/>
</dbReference>
<dbReference type="GO" id="GO:0005886">
    <property type="term" value="C:plasma membrane"/>
    <property type="evidence" value="ECO:0007669"/>
    <property type="project" value="UniProtKB-SubCell"/>
</dbReference>
<name>A0A7K3WRI2_9FLAO</name>
<keyword evidence="3 6" id="KW-0812">Transmembrane</keyword>
<evidence type="ECO:0000313" key="10">
    <source>
        <dbReference type="Proteomes" id="UP000486602"/>
    </source>
</evidence>
<dbReference type="Proteomes" id="UP000486602">
    <property type="component" value="Unassembled WGS sequence"/>
</dbReference>
<dbReference type="PANTHER" id="PTHR30572">
    <property type="entry name" value="MEMBRANE COMPONENT OF TRANSPORTER-RELATED"/>
    <property type="match status" value="1"/>
</dbReference>
<accession>A0A7K3WRI2</accession>
<feature type="transmembrane region" description="Helical" evidence="6">
    <location>
        <begin position="297"/>
        <end position="317"/>
    </location>
</feature>
<comment type="subcellular location">
    <subcellularLocation>
        <location evidence="1">Cell membrane</location>
        <topology evidence="1">Multi-pass membrane protein</topology>
    </subcellularLocation>
</comment>
<evidence type="ECO:0000259" key="7">
    <source>
        <dbReference type="Pfam" id="PF02687"/>
    </source>
</evidence>
<keyword evidence="10" id="KW-1185">Reference proteome</keyword>
<dbReference type="GO" id="GO:0022857">
    <property type="term" value="F:transmembrane transporter activity"/>
    <property type="evidence" value="ECO:0007669"/>
    <property type="project" value="TreeGrafter"/>
</dbReference>
<gene>
    <name evidence="9" type="ORF">G3O08_12290</name>
</gene>
<feature type="transmembrane region" description="Helical" evidence="6">
    <location>
        <begin position="745"/>
        <end position="764"/>
    </location>
</feature>